<dbReference type="InterPro" id="IPR036581">
    <property type="entry name" value="Cyanate_lyase_C_sf"/>
</dbReference>
<name>A0A2G7FNC5_9EURO</name>
<evidence type="ECO:0000256" key="2">
    <source>
        <dbReference type="ARBA" id="ARBA00007865"/>
    </source>
</evidence>
<dbReference type="Gene3D" id="3.50.30.50">
    <property type="entry name" value="Putative cyclase"/>
    <property type="match status" value="1"/>
</dbReference>
<dbReference type="SUPFAM" id="SSF102198">
    <property type="entry name" value="Putative cyclase"/>
    <property type="match status" value="1"/>
</dbReference>
<dbReference type="GO" id="GO:0003677">
    <property type="term" value="F:DNA binding"/>
    <property type="evidence" value="ECO:0007669"/>
    <property type="project" value="InterPro"/>
</dbReference>
<feature type="active site" evidence="4">
    <location>
        <position position="358"/>
    </location>
</feature>
<dbReference type="CDD" id="cd00559">
    <property type="entry name" value="Cyanase_C"/>
    <property type="match status" value="1"/>
</dbReference>
<feature type="active site" evidence="4">
    <location>
        <position position="361"/>
    </location>
</feature>
<dbReference type="InterPro" id="IPR003712">
    <property type="entry name" value="Cyanate_lyase_C"/>
</dbReference>
<comment type="caution">
    <text evidence="6">The sequence shown here is derived from an EMBL/GenBank/DDBJ whole genome shotgun (WGS) entry which is preliminary data.</text>
</comment>
<dbReference type="GO" id="GO:0008824">
    <property type="term" value="F:cyanate hydratase activity"/>
    <property type="evidence" value="ECO:0007669"/>
    <property type="project" value="UniProtKB-UniRule"/>
</dbReference>
<evidence type="ECO:0000313" key="7">
    <source>
        <dbReference type="Proteomes" id="UP000231358"/>
    </source>
</evidence>
<accession>A0A2G7FNC5</accession>
<keyword evidence="3 4" id="KW-0456">Lyase</keyword>
<reference evidence="6 7" key="1">
    <citation type="submission" date="2017-05" db="EMBL/GenBank/DDBJ databases">
        <title>Genome sequence for an aflatoxigenic pathogen of Argentinian peanut, Aspergillus arachidicola.</title>
        <authorList>
            <person name="Moore G."/>
            <person name="Beltz S.B."/>
            <person name="Mack B.M."/>
        </authorList>
    </citation>
    <scope>NUCLEOTIDE SEQUENCE [LARGE SCALE GENOMIC DNA]</scope>
    <source>
        <strain evidence="6 7">CBS 117610</strain>
    </source>
</reference>
<dbReference type="NCBIfam" id="TIGR00673">
    <property type="entry name" value="cynS"/>
    <property type="match status" value="1"/>
</dbReference>
<dbReference type="SUPFAM" id="SSF55234">
    <property type="entry name" value="Cyanase C-terminal domain"/>
    <property type="match status" value="1"/>
</dbReference>
<dbReference type="GO" id="GO:0004061">
    <property type="term" value="F:arylformamidase activity"/>
    <property type="evidence" value="ECO:0007669"/>
    <property type="project" value="InterPro"/>
</dbReference>
<dbReference type="PANTHER" id="PTHR34861">
    <property type="match status" value="1"/>
</dbReference>
<dbReference type="Pfam" id="PF04199">
    <property type="entry name" value="Cyclase"/>
    <property type="match status" value="1"/>
</dbReference>
<comment type="similarity">
    <text evidence="2">Belongs to the Cyclase 1 superfamily.</text>
</comment>
<evidence type="ECO:0000256" key="1">
    <source>
        <dbReference type="ARBA" id="ARBA00003561"/>
    </source>
</evidence>
<feature type="domain" description="Cyanate lyase C-terminal" evidence="5">
    <location>
        <begin position="345"/>
        <end position="418"/>
    </location>
</feature>
<dbReference type="Gene3D" id="3.30.1160.10">
    <property type="entry name" value="Cyanate lyase, C-terminal domain"/>
    <property type="match status" value="1"/>
</dbReference>
<comment type="similarity">
    <text evidence="4">Belongs to the cyanase family.</text>
</comment>
<evidence type="ECO:0000256" key="3">
    <source>
        <dbReference type="ARBA" id="ARBA00023239"/>
    </source>
</evidence>
<dbReference type="HAMAP" id="MF_00535">
    <property type="entry name" value="Cyanate_hydrat"/>
    <property type="match status" value="1"/>
</dbReference>
<dbReference type="Pfam" id="PF02560">
    <property type="entry name" value="Cyanate_lyase"/>
    <property type="match status" value="1"/>
</dbReference>
<feature type="active site" evidence="4">
    <location>
        <position position="384"/>
    </location>
</feature>
<dbReference type="SUPFAM" id="SSF47413">
    <property type="entry name" value="lambda repressor-like DNA-binding domains"/>
    <property type="match status" value="1"/>
</dbReference>
<protein>
    <recommendedName>
        <fullName evidence="4">Cyanate hydratase</fullName>
        <shortName evidence="4">Cyanase</shortName>
        <ecNumber evidence="4">4.2.1.104</ecNumber>
    </recommendedName>
    <alternativeName>
        <fullName evidence="4">Cyanate hydrolase</fullName>
    </alternativeName>
    <alternativeName>
        <fullName evidence="4">Cyanate lyase</fullName>
    </alternativeName>
</protein>
<evidence type="ECO:0000313" key="6">
    <source>
        <dbReference type="EMBL" id="PIG82019.1"/>
    </source>
</evidence>
<dbReference type="InterPro" id="IPR008076">
    <property type="entry name" value="Cyanase"/>
</dbReference>
<dbReference type="InterPro" id="IPR037175">
    <property type="entry name" value="KFase_sf"/>
</dbReference>
<dbReference type="AlphaFoldDB" id="A0A2G7FNC5"/>
<evidence type="ECO:0000256" key="4">
    <source>
        <dbReference type="HAMAP-Rule" id="MF_03139"/>
    </source>
</evidence>
<dbReference type="Proteomes" id="UP000231358">
    <property type="component" value="Unassembled WGS sequence"/>
</dbReference>
<dbReference type="SMART" id="SM01116">
    <property type="entry name" value="Cyanate_lyase"/>
    <property type="match status" value="1"/>
</dbReference>
<dbReference type="PANTHER" id="PTHR34861:SF11">
    <property type="entry name" value="CYCLASE"/>
    <property type="match status" value="1"/>
</dbReference>
<evidence type="ECO:0000259" key="5">
    <source>
        <dbReference type="SMART" id="SM01116"/>
    </source>
</evidence>
<comment type="function">
    <text evidence="1 4">Catalyzes the reaction of cyanate with bicarbonate to produce ammonia and carbon dioxide.</text>
</comment>
<dbReference type="EC" id="4.2.1.104" evidence="4"/>
<dbReference type="GO" id="GO:0019441">
    <property type="term" value="P:L-tryptophan catabolic process to kynurenine"/>
    <property type="evidence" value="ECO:0007669"/>
    <property type="project" value="InterPro"/>
</dbReference>
<gene>
    <name evidence="4" type="primary">cyn1</name>
    <name evidence="6" type="ORF">AARAC_010267</name>
</gene>
<comment type="catalytic activity">
    <reaction evidence="4">
        <text>cyanate + hydrogencarbonate + 3 H(+) = NH4(+) + 2 CO2</text>
        <dbReference type="Rhea" id="RHEA:11120"/>
        <dbReference type="ChEBI" id="CHEBI:15378"/>
        <dbReference type="ChEBI" id="CHEBI:16526"/>
        <dbReference type="ChEBI" id="CHEBI:17544"/>
        <dbReference type="ChEBI" id="CHEBI:28938"/>
        <dbReference type="ChEBI" id="CHEBI:29195"/>
        <dbReference type="EC" id="4.2.1.104"/>
    </reaction>
</comment>
<dbReference type="InterPro" id="IPR007325">
    <property type="entry name" value="KFase/CYL"/>
</dbReference>
<dbReference type="InterPro" id="IPR010982">
    <property type="entry name" value="Lambda_DNA-bd_dom_sf"/>
</dbReference>
<organism evidence="6 7">
    <name type="scientific">Aspergillus arachidicola</name>
    <dbReference type="NCBI Taxonomy" id="656916"/>
    <lineage>
        <taxon>Eukaryota</taxon>
        <taxon>Fungi</taxon>
        <taxon>Dikarya</taxon>
        <taxon>Ascomycota</taxon>
        <taxon>Pezizomycotina</taxon>
        <taxon>Eurotiomycetes</taxon>
        <taxon>Eurotiomycetidae</taxon>
        <taxon>Eurotiales</taxon>
        <taxon>Aspergillaceae</taxon>
        <taxon>Aspergillus</taxon>
        <taxon>Aspergillus subgen. Circumdati</taxon>
    </lineage>
</organism>
<proteinExistence type="inferred from homology"/>
<dbReference type="EMBL" id="NEXV01000530">
    <property type="protein sequence ID" value="PIG82019.1"/>
    <property type="molecule type" value="Genomic_DNA"/>
</dbReference>
<sequence length="418" mass="46670">MKSRPTLAELPLNPNDPPYSAWGLWGVDDEIGTLNLLDESTVTKAASEIQVGQRFSLNWSLASPRTPMFGRDTCEFSHKVYQHSPELIALDDELHFNTQKSSQVDGLRHAAYQKSGLFYNGKSKEDILKAGSLTLGIHQWHDNGLFAGRGVLIDYWAYAKRHGKAYDAIGGASITHDELMACLAEQSQLSKQTIEFRKGDMLLIRSGFTENYVKLSEDQERNSAQTTPPKTSGVAQDERMLQFLWDKQVAMVGGDAPAWECLPPVPSSNFLYHEVLLAGWGCQGAKKFSFEQIAQHIGRNEVATAAIFYGQSKASPEDITNLASLLEIPQEVLEEQLSGFPDRGKSVEMPPKEPLIYRLYEIVQNYGYAYKAVLNEKFGDGIMSAISFSTKVEKETDADGNNWAVITLRGKWLPFSRF</sequence>
<dbReference type="PRINTS" id="PR01693">
    <property type="entry name" value="CYANASE"/>
</dbReference>
<keyword evidence="7" id="KW-1185">Reference proteome</keyword>